<comment type="caution">
    <text evidence="4">The sequence shown here is derived from an EMBL/GenBank/DDBJ whole genome shotgun (WGS) entry which is preliminary data.</text>
</comment>
<evidence type="ECO:0000256" key="1">
    <source>
        <dbReference type="ARBA" id="ARBA00022603"/>
    </source>
</evidence>
<keyword evidence="2" id="KW-0949">S-adenosyl-L-methionine</keyword>
<keyword evidence="5" id="KW-1185">Reference proteome</keyword>
<evidence type="ECO:0000259" key="3">
    <source>
        <dbReference type="Pfam" id="PF05175"/>
    </source>
</evidence>
<dbReference type="Pfam" id="PF05175">
    <property type="entry name" value="MTS"/>
    <property type="match status" value="1"/>
</dbReference>
<evidence type="ECO:0000313" key="4">
    <source>
        <dbReference type="EMBL" id="GJD43691.1"/>
    </source>
</evidence>
<dbReference type="Gene3D" id="3.40.50.150">
    <property type="entry name" value="Vaccinia Virus protein VP39"/>
    <property type="match status" value="1"/>
</dbReference>
<dbReference type="PANTHER" id="PTHR47739">
    <property type="entry name" value="TRNA1(VAL) (ADENINE(37)-N6)-METHYLTRANSFERASE"/>
    <property type="match status" value="1"/>
</dbReference>
<feature type="domain" description="Methyltransferase small" evidence="3">
    <location>
        <begin position="34"/>
        <end position="135"/>
    </location>
</feature>
<dbReference type="SUPFAM" id="SSF53335">
    <property type="entry name" value="S-adenosyl-L-methionine-dependent methyltransferases"/>
    <property type="match status" value="1"/>
</dbReference>
<reference evidence="4 5" key="1">
    <citation type="journal article" date="2021" name="Front. Microbiol.">
        <title>Comprehensive Comparative Genomics and Phenotyping of Methylobacterium Species.</title>
        <authorList>
            <person name="Alessa O."/>
            <person name="Ogura Y."/>
            <person name="Fujitani Y."/>
            <person name="Takami H."/>
            <person name="Hayashi T."/>
            <person name="Sahin N."/>
            <person name="Tani A."/>
        </authorList>
    </citation>
    <scope>NUCLEOTIDE SEQUENCE [LARGE SCALE GENOMIC DNA]</scope>
    <source>
        <strain evidence="4 5">DSM 23679</strain>
    </source>
</reference>
<organism evidence="4 5">
    <name type="scientific">Methylobacterium cerastii</name>
    <dbReference type="NCBI Taxonomy" id="932741"/>
    <lineage>
        <taxon>Bacteria</taxon>
        <taxon>Pseudomonadati</taxon>
        <taxon>Pseudomonadota</taxon>
        <taxon>Alphaproteobacteria</taxon>
        <taxon>Hyphomicrobiales</taxon>
        <taxon>Methylobacteriaceae</taxon>
        <taxon>Methylobacterium</taxon>
    </lineage>
</organism>
<dbReference type="RefSeq" id="WP_147830120.1">
    <property type="nucleotide sequence ID" value="NZ_BPQG01000021.1"/>
</dbReference>
<accession>A0ABQ4QF04</accession>
<dbReference type="InterPro" id="IPR050210">
    <property type="entry name" value="tRNA_Adenine-N(6)_MTase"/>
</dbReference>
<keyword evidence="1" id="KW-0808">Transferase</keyword>
<dbReference type="Proteomes" id="UP001055117">
    <property type="component" value="Unassembled WGS sequence"/>
</dbReference>
<sequence length="253" mass="26097">MRQTSDAAPDDFLGGALRLLQPPRGSHRAGTDAVLLARLIEPKAGDVICDVGAGTGAVGLAAGIGAPGSRVVLVERAPDLAALARRNAEANAMADRVSVVEADVLGPGAERRAAGLVSGSADIVLTNPPFFEAGRHRPSPDAGKAAAHAFPPGGLEAWIRTCTDLLRAGGRLGLIHRADALPLCLDALRNRFGGVAIRPVHARADRPAIRILVSATKGSRAALELRPPLVLQGVDGAFTAEADALHRGRPWPP</sequence>
<dbReference type="PANTHER" id="PTHR47739:SF1">
    <property type="entry name" value="TRNA1(VAL) (ADENINE(37)-N6)-METHYLTRANSFERASE"/>
    <property type="match status" value="1"/>
</dbReference>
<proteinExistence type="predicted"/>
<protein>
    <submittedName>
        <fullName evidence="4">tRNA1(Val) (Adenine(37)-N6)-methyltransferase</fullName>
    </submittedName>
</protein>
<dbReference type="InterPro" id="IPR007848">
    <property type="entry name" value="Small_mtfrase_dom"/>
</dbReference>
<evidence type="ECO:0000313" key="5">
    <source>
        <dbReference type="Proteomes" id="UP001055117"/>
    </source>
</evidence>
<evidence type="ECO:0000256" key="2">
    <source>
        <dbReference type="ARBA" id="ARBA00022691"/>
    </source>
</evidence>
<dbReference type="InterPro" id="IPR029063">
    <property type="entry name" value="SAM-dependent_MTases_sf"/>
</dbReference>
<name>A0ABQ4QF04_9HYPH</name>
<dbReference type="EMBL" id="BPQG01000021">
    <property type="protein sequence ID" value="GJD43691.1"/>
    <property type="molecule type" value="Genomic_DNA"/>
</dbReference>
<gene>
    <name evidence="4" type="primary">yfiC</name>
    <name evidence="4" type="ORF">AFCDBAGC_1543</name>
</gene>
<dbReference type="CDD" id="cd02440">
    <property type="entry name" value="AdoMet_MTases"/>
    <property type="match status" value="1"/>
</dbReference>
<keyword evidence="1" id="KW-0489">Methyltransferase</keyword>